<dbReference type="eggNOG" id="COG1724">
    <property type="taxonomic scope" value="Bacteria"/>
</dbReference>
<name>I3IMZ3_9BACT</name>
<keyword evidence="9" id="KW-1185">Reference proteome</keyword>
<dbReference type="Gene3D" id="3.30.920.30">
    <property type="entry name" value="Hypothetical protein"/>
    <property type="match status" value="1"/>
</dbReference>
<dbReference type="InterPro" id="IPR038570">
    <property type="entry name" value="HicA_sf"/>
</dbReference>
<dbReference type="EMBL" id="BAFH01000003">
    <property type="protein sequence ID" value="GAB63088.1"/>
    <property type="molecule type" value="Genomic_DNA"/>
</dbReference>
<protein>
    <recommendedName>
        <fullName evidence="10">YcfA-like protein</fullName>
    </recommendedName>
</protein>
<dbReference type="PANTHER" id="PTHR34873">
    <property type="entry name" value="SSR1766 PROTEIN"/>
    <property type="match status" value="1"/>
</dbReference>
<reference evidence="8 9" key="1">
    <citation type="journal article" date="2012" name="FEBS Lett.">
        <title>Anammox organism KSU-1 expresses a NirK-type copper-containing nitrite reductase instead of a NirS-type with cytochrome cd1.</title>
        <authorList>
            <person name="Hira D."/>
            <person name="Toh H."/>
            <person name="Migita C.T."/>
            <person name="Okubo H."/>
            <person name="Nishiyama T."/>
            <person name="Hattori M."/>
            <person name="Furukawa K."/>
            <person name="Fujii T."/>
        </authorList>
    </citation>
    <scope>NUCLEOTIDE SEQUENCE [LARGE SCALE GENOMIC DNA]</scope>
</reference>
<dbReference type="STRING" id="247490.KSU1_C1492"/>
<sequence length="62" mass="7388">MNSKEIIKRLESEGWVRVHTKGSHHKFKHPKKKGIVTVIHPKKDYPIGTLRSIFRQAGWKWR</sequence>
<keyword evidence="7" id="KW-0346">Stress response</keyword>
<evidence type="ECO:0000256" key="4">
    <source>
        <dbReference type="ARBA" id="ARBA00022759"/>
    </source>
</evidence>
<dbReference type="SUPFAM" id="SSF54786">
    <property type="entry name" value="YcfA/nrd intein domain"/>
    <property type="match status" value="1"/>
</dbReference>
<dbReference type="Proteomes" id="UP000002985">
    <property type="component" value="Unassembled WGS sequence"/>
</dbReference>
<dbReference type="PANTHER" id="PTHR34873:SF3">
    <property type="entry name" value="ADDICTION MODULE TOXIN, HICA FAMILY"/>
    <property type="match status" value="1"/>
</dbReference>
<evidence type="ECO:0000256" key="7">
    <source>
        <dbReference type="ARBA" id="ARBA00023016"/>
    </source>
</evidence>
<keyword evidence="3" id="KW-0540">Nuclease</keyword>
<evidence type="ECO:0000256" key="5">
    <source>
        <dbReference type="ARBA" id="ARBA00022801"/>
    </source>
</evidence>
<dbReference type="AlphaFoldDB" id="I3IMZ3"/>
<keyword evidence="2" id="KW-1277">Toxin-antitoxin system</keyword>
<comment type="similarity">
    <text evidence="1">Belongs to the HicA mRNA interferase family.</text>
</comment>
<organism evidence="8 9">
    <name type="scientific">Candidatus Jettenia caeni</name>
    <dbReference type="NCBI Taxonomy" id="247490"/>
    <lineage>
        <taxon>Bacteria</taxon>
        <taxon>Pseudomonadati</taxon>
        <taxon>Planctomycetota</taxon>
        <taxon>Candidatus Brocadiia</taxon>
        <taxon>Candidatus Brocadiales</taxon>
        <taxon>Candidatus Brocadiaceae</taxon>
        <taxon>Candidatus Jettenia</taxon>
    </lineage>
</organism>
<evidence type="ECO:0000256" key="1">
    <source>
        <dbReference type="ARBA" id="ARBA00006620"/>
    </source>
</evidence>
<dbReference type="GO" id="GO:0016787">
    <property type="term" value="F:hydrolase activity"/>
    <property type="evidence" value="ECO:0007669"/>
    <property type="project" value="UniProtKB-KW"/>
</dbReference>
<dbReference type="GO" id="GO:0003729">
    <property type="term" value="F:mRNA binding"/>
    <property type="evidence" value="ECO:0007669"/>
    <property type="project" value="InterPro"/>
</dbReference>
<comment type="caution">
    <text evidence="8">The sequence shown here is derived from an EMBL/GenBank/DDBJ whole genome shotgun (WGS) entry which is preliminary data.</text>
</comment>
<evidence type="ECO:0000256" key="2">
    <source>
        <dbReference type="ARBA" id="ARBA00022649"/>
    </source>
</evidence>
<evidence type="ECO:0000256" key="6">
    <source>
        <dbReference type="ARBA" id="ARBA00022884"/>
    </source>
</evidence>
<keyword evidence="5" id="KW-0378">Hydrolase</keyword>
<dbReference type="OrthoDB" id="9811409at2"/>
<gene>
    <name evidence="8" type="ORF">KSU1_C1492</name>
</gene>
<evidence type="ECO:0000313" key="8">
    <source>
        <dbReference type="EMBL" id="GAB63088.1"/>
    </source>
</evidence>
<proteinExistence type="inferred from homology"/>
<accession>I3IMZ3</accession>
<evidence type="ECO:0000256" key="3">
    <source>
        <dbReference type="ARBA" id="ARBA00022722"/>
    </source>
</evidence>
<evidence type="ECO:0000313" key="9">
    <source>
        <dbReference type="Proteomes" id="UP000002985"/>
    </source>
</evidence>
<keyword evidence="6" id="KW-0694">RNA-binding</keyword>
<keyword evidence="4" id="KW-0255">Endonuclease</keyword>
<dbReference type="GO" id="GO:0004519">
    <property type="term" value="F:endonuclease activity"/>
    <property type="evidence" value="ECO:0007669"/>
    <property type="project" value="UniProtKB-KW"/>
</dbReference>
<evidence type="ECO:0008006" key="10">
    <source>
        <dbReference type="Google" id="ProtNLM"/>
    </source>
</evidence>
<dbReference type="InterPro" id="IPR012933">
    <property type="entry name" value="HicA_mRNA_interferase"/>
</dbReference>
<dbReference type="Pfam" id="PF07927">
    <property type="entry name" value="HicA_toxin"/>
    <property type="match status" value="1"/>
</dbReference>